<reference evidence="1 2" key="1">
    <citation type="submission" date="2018-04" db="EMBL/GenBank/DDBJ databases">
        <authorList>
            <person name="Huttner S."/>
            <person name="Dainat J."/>
        </authorList>
    </citation>
    <scope>NUCLEOTIDE SEQUENCE [LARGE SCALE GENOMIC DNA]</scope>
</reference>
<proteinExistence type="predicted"/>
<sequence length="80" mass="9198">MFAKEVPLIIRTPWKAIDTLIYRYMMDTSTSGGSIRSIFFSCRTWPDAFTIDNHLVLCHSRISRLETAVQSKAKQICCLL</sequence>
<dbReference type="Proteomes" id="UP000289323">
    <property type="component" value="Unassembled WGS sequence"/>
</dbReference>
<evidence type="ECO:0000313" key="1">
    <source>
        <dbReference type="EMBL" id="SPQ19282.1"/>
    </source>
</evidence>
<dbReference type="EMBL" id="OUUZ01000001">
    <property type="protein sequence ID" value="SPQ19282.1"/>
    <property type="molecule type" value="Genomic_DNA"/>
</dbReference>
<gene>
    <name evidence="1" type="ORF">TT172_LOCUS1701</name>
</gene>
<evidence type="ECO:0000313" key="2">
    <source>
        <dbReference type="Proteomes" id="UP000289323"/>
    </source>
</evidence>
<organism evidence="1 2">
    <name type="scientific">Thermothielavioides terrestris</name>
    <dbReference type="NCBI Taxonomy" id="2587410"/>
    <lineage>
        <taxon>Eukaryota</taxon>
        <taxon>Fungi</taxon>
        <taxon>Dikarya</taxon>
        <taxon>Ascomycota</taxon>
        <taxon>Pezizomycotina</taxon>
        <taxon>Sordariomycetes</taxon>
        <taxon>Sordariomycetidae</taxon>
        <taxon>Sordariales</taxon>
        <taxon>Chaetomiaceae</taxon>
        <taxon>Thermothielavioides</taxon>
    </lineage>
</organism>
<dbReference type="AlphaFoldDB" id="A0A3S4C1W8"/>
<protein>
    <submittedName>
        <fullName evidence="1">7ccde47f-6230-4e65-a1c7-100713c452d5</fullName>
    </submittedName>
</protein>
<name>A0A3S4C1W8_9PEZI</name>
<accession>A0A3S4C1W8</accession>